<evidence type="ECO:0000259" key="1">
    <source>
        <dbReference type="Pfam" id="PF13577"/>
    </source>
</evidence>
<dbReference type="EMBL" id="MKQR01000032">
    <property type="protein sequence ID" value="OLR89598.1"/>
    <property type="molecule type" value="Genomic_DNA"/>
</dbReference>
<dbReference type="Gene3D" id="3.10.450.50">
    <property type="match status" value="1"/>
</dbReference>
<gene>
    <name evidence="2" type="ORF">BJP25_05925</name>
</gene>
<comment type="caution">
    <text evidence="2">The sequence shown here is derived from an EMBL/GenBank/DDBJ whole genome shotgun (WGS) entry which is preliminary data.</text>
</comment>
<evidence type="ECO:0000313" key="3">
    <source>
        <dbReference type="Proteomes" id="UP000186040"/>
    </source>
</evidence>
<dbReference type="InterPro" id="IPR037401">
    <property type="entry name" value="SnoaL-like"/>
</dbReference>
<dbReference type="AlphaFoldDB" id="A0A1Q9LC45"/>
<dbReference type="CDD" id="cd00531">
    <property type="entry name" value="NTF2_like"/>
    <property type="match status" value="1"/>
</dbReference>
<proteinExistence type="predicted"/>
<protein>
    <submittedName>
        <fullName evidence="2">Hydroxylacyl-CoA dehydrogenase</fullName>
    </submittedName>
</protein>
<reference evidence="2 3" key="1">
    <citation type="submission" date="2016-10" db="EMBL/GenBank/DDBJ databases">
        <title>The Draft Genome Sequence of Actinokineospora bangkokensis 44EHWT reveals the biosynthetic pathway of antifungal compounds Thailandins with unusual extender unit butylmalonyl-CoA.</title>
        <authorList>
            <person name="Greule A."/>
            <person name="Intra B."/>
            <person name="Flemming S."/>
            <person name="Rommel M.G."/>
            <person name="Panbangred W."/>
            <person name="Bechthold A."/>
        </authorList>
    </citation>
    <scope>NUCLEOTIDE SEQUENCE [LARGE SCALE GENOMIC DNA]</scope>
    <source>
        <strain evidence="2 3">44EHW</strain>
    </source>
</reference>
<name>A0A1Q9LC45_9PSEU</name>
<dbReference type="SUPFAM" id="SSF54427">
    <property type="entry name" value="NTF2-like"/>
    <property type="match status" value="1"/>
</dbReference>
<keyword evidence="3" id="KW-1185">Reference proteome</keyword>
<dbReference type="Proteomes" id="UP000186040">
    <property type="component" value="Unassembled WGS sequence"/>
</dbReference>
<accession>A0A1Q9LC45</accession>
<dbReference type="InterPro" id="IPR032710">
    <property type="entry name" value="NTF2-like_dom_sf"/>
</dbReference>
<dbReference type="Pfam" id="PF13577">
    <property type="entry name" value="SnoaL_4"/>
    <property type="match status" value="1"/>
</dbReference>
<dbReference type="RefSeq" id="WP_075978781.1">
    <property type="nucleotide sequence ID" value="NZ_MKQR01000032.1"/>
</dbReference>
<feature type="domain" description="SnoaL-like" evidence="1">
    <location>
        <begin position="18"/>
        <end position="144"/>
    </location>
</feature>
<evidence type="ECO:0000313" key="2">
    <source>
        <dbReference type="EMBL" id="OLR89598.1"/>
    </source>
</evidence>
<dbReference type="STRING" id="1193682.BJP25_05925"/>
<organism evidence="2 3">
    <name type="scientific">Actinokineospora bangkokensis</name>
    <dbReference type="NCBI Taxonomy" id="1193682"/>
    <lineage>
        <taxon>Bacteria</taxon>
        <taxon>Bacillati</taxon>
        <taxon>Actinomycetota</taxon>
        <taxon>Actinomycetes</taxon>
        <taxon>Pseudonocardiales</taxon>
        <taxon>Pseudonocardiaceae</taxon>
        <taxon>Actinokineospora</taxon>
    </lineage>
</organism>
<dbReference type="OrthoDB" id="9130903at2"/>
<sequence length="151" mass="16628">MTIAQTAPTALELSYGELYARVQHFYAHHMHLLDSGAAEQWAATFTEDGVFAPPSAPEPIAGRRALAEGAREAKQRLDEIGEQHRHVLVSLALDPADADGVLTARTYAQVIATPRGGAPRLDMMCVTHDQLVVRDGEVLLRHRRVTRDDRP</sequence>